<evidence type="ECO:0000313" key="6">
    <source>
        <dbReference type="Proteomes" id="UP000673552"/>
    </source>
</evidence>
<dbReference type="SMART" id="SM00230">
    <property type="entry name" value="CysPc"/>
    <property type="match status" value="1"/>
</dbReference>
<dbReference type="CDD" id="cd00044">
    <property type="entry name" value="CysPc"/>
    <property type="match status" value="1"/>
</dbReference>
<dbReference type="GO" id="GO:0004198">
    <property type="term" value="F:calcium-dependent cysteine-type endopeptidase activity"/>
    <property type="evidence" value="ECO:0007669"/>
    <property type="project" value="InterPro"/>
</dbReference>
<dbReference type="Pfam" id="PF09149">
    <property type="entry name" value="DUF1935"/>
    <property type="match status" value="1"/>
</dbReference>
<sequence>MGLRSNGSVSEEEAKNRGGPKRAHRFRYGGPAVQGDCYPLFEDGQCYRVEVDKDRWYLYNDSLNMEMHVIFTFSKSTVVLSAQNGRTEMTKTLAGGTQCFAVVYPLETLPFVRFGKKTEIVYSVFGRSHSLSAAHVETMNCVAKAKCAREMQKVAGVAGVSHSEEELLYNCWRSGIPFIDMSFPPCEASLRRPHDEKTLANVNAITWQRPQDLLPVMTHRKIKLFRSGVGADTVAQGHLNNCWLMCAIAAVAESKIVMDIFRHPLSNSMRRKEQRAGGYRVCICKNGWFHSVIVDSYLPTYGGGMYFAHSAGDPFELWVPLLEKAYAKSLGSYASIAGGNHLHALQDLTGFPAFPFTSTWRMASEEERVSSKLFRDLLRYRREGYLISINTPGRDAGACRKGDRNEGEASLEARYKAVGLRAGHWYAVLKVRQFSIPRVKLLKIRDPCGSGGEWTGAWGKHSDMWGKHWLVRRSCRPSEASGGTFWMEWQDAVKFFEGGGVCTVKKAWHQYRFPGQFLGSHPSMVLKIELTKKQAAFFTLSQKDRRLRSLEDSEELYRGLLLSITGHNAEEGMQQVLALSTDNPEVHPPDKYEYVTARDVGLELELDPAHEPYYIIPCVMAANESGPRDFTLGMLTPNKSTKSGLRVSFVRLPDACPTFRNAASFHLGGEEVTYVQFQSRRHGGVPCVMAGLNAFEAVRVRDGLPFHS</sequence>
<name>A0A836KCG6_9TRYP</name>
<reference evidence="6" key="1">
    <citation type="journal article" date="2021" name="Microbiol. Resour. Announc.">
        <title>LGAAP: Leishmaniinae Genome Assembly and Annotation Pipeline.</title>
        <authorList>
            <person name="Almutairi H."/>
            <person name="Urbaniak M.D."/>
            <person name="Bates M.D."/>
            <person name="Jariyapan N."/>
            <person name="Kwakye-Nuako G."/>
            <person name="Thomaz-Soccol V."/>
            <person name="Al-Salem W.S."/>
            <person name="Dillon R.J."/>
            <person name="Bates P.A."/>
            <person name="Gatherer D."/>
        </authorList>
    </citation>
    <scope>NUCLEOTIDE SEQUENCE [LARGE SCALE GENOMIC DNA]</scope>
</reference>
<keyword evidence="6" id="KW-1185">Reference proteome</keyword>
<dbReference type="PROSITE" id="PS50203">
    <property type="entry name" value="CALPAIN_CAT"/>
    <property type="match status" value="1"/>
</dbReference>
<dbReference type="InterPro" id="IPR038765">
    <property type="entry name" value="Papain-like_cys_pep_sf"/>
</dbReference>
<dbReference type="PANTHER" id="PTHR10183:SF423">
    <property type="entry name" value="LEUCINE-RICH REPEAT PROTEIN (LRRP)"/>
    <property type="match status" value="1"/>
</dbReference>
<dbReference type="SUPFAM" id="SSF54001">
    <property type="entry name" value="Cysteine proteinases"/>
    <property type="match status" value="1"/>
</dbReference>
<dbReference type="InterPro" id="IPR001300">
    <property type="entry name" value="Peptidase_C2_calpain_cat"/>
</dbReference>
<dbReference type="Gene3D" id="3.90.70.10">
    <property type="entry name" value="Cysteine proteinases"/>
    <property type="match status" value="1"/>
</dbReference>
<proteinExistence type="predicted"/>
<dbReference type="InterPro" id="IPR036213">
    <property type="entry name" value="Calpain_III_sf"/>
</dbReference>
<dbReference type="Proteomes" id="UP000673552">
    <property type="component" value="Unassembled WGS sequence"/>
</dbReference>
<evidence type="ECO:0000256" key="3">
    <source>
        <dbReference type="SAM" id="MobiDB-lite"/>
    </source>
</evidence>
<dbReference type="Pfam" id="PF00648">
    <property type="entry name" value="Peptidase_C2"/>
    <property type="match status" value="1"/>
</dbReference>
<accession>A0A836KCG6</accession>
<dbReference type="Gene3D" id="2.60.40.1180">
    <property type="entry name" value="Golgi alpha-mannosidase II"/>
    <property type="match status" value="1"/>
</dbReference>
<dbReference type="InterPro" id="IPR015232">
    <property type="entry name" value="DUF1935"/>
</dbReference>
<dbReference type="SUPFAM" id="SSF101601">
    <property type="entry name" value="Smp-1-like"/>
    <property type="match status" value="1"/>
</dbReference>
<evidence type="ECO:0000313" key="5">
    <source>
        <dbReference type="EMBL" id="KAG5471274.1"/>
    </source>
</evidence>
<dbReference type="EMBL" id="JAFEUZ010000031">
    <property type="protein sequence ID" value="KAG5471274.1"/>
    <property type="molecule type" value="Genomic_DNA"/>
</dbReference>
<dbReference type="GeneID" id="92511481"/>
<dbReference type="AlphaFoldDB" id="A0A836KCG6"/>
<feature type="active site" evidence="1">
    <location>
        <position position="242"/>
    </location>
</feature>
<evidence type="ECO:0000259" key="4">
    <source>
        <dbReference type="PROSITE" id="PS50203"/>
    </source>
</evidence>
<evidence type="ECO:0000256" key="2">
    <source>
        <dbReference type="PROSITE-ProRule" id="PRU00239"/>
    </source>
</evidence>
<gene>
    <name evidence="5" type="ORF">LSCM1_01347</name>
</gene>
<dbReference type="KEGG" id="lmat:92511481"/>
<comment type="caution">
    <text evidence="2">Lacks conserved residue(s) required for the propagation of feature annotation.</text>
</comment>
<protein>
    <recommendedName>
        <fullName evidence="4">Calpain catalytic domain-containing protein</fullName>
    </recommendedName>
</protein>
<feature type="domain" description="Calpain catalytic" evidence="4">
    <location>
        <begin position="177"/>
        <end position="505"/>
    </location>
</feature>
<dbReference type="OrthoDB" id="268518at2759"/>
<dbReference type="SUPFAM" id="SSF49758">
    <property type="entry name" value="Calpain large subunit, middle domain (domain III)"/>
    <property type="match status" value="1"/>
</dbReference>
<organism evidence="5 6">
    <name type="scientific">Leishmania martiniquensis</name>
    <dbReference type="NCBI Taxonomy" id="1580590"/>
    <lineage>
        <taxon>Eukaryota</taxon>
        <taxon>Discoba</taxon>
        <taxon>Euglenozoa</taxon>
        <taxon>Kinetoplastea</taxon>
        <taxon>Metakinetoplastina</taxon>
        <taxon>Trypanosomatida</taxon>
        <taxon>Trypanosomatidae</taxon>
        <taxon>Leishmaniinae</taxon>
        <taxon>Leishmania</taxon>
    </lineage>
</organism>
<dbReference type="InterPro" id="IPR013780">
    <property type="entry name" value="Glyco_hydro_b"/>
</dbReference>
<feature type="active site" evidence="1">
    <location>
        <position position="424"/>
    </location>
</feature>
<dbReference type="GO" id="GO:0006508">
    <property type="term" value="P:proteolysis"/>
    <property type="evidence" value="ECO:0007669"/>
    <property type="project" value="InterPro"/>
</dbReference>
<feature type="region of interest" description="Disordered" evidence="3">
    <location>
        <begin position="1"/>
        <end position="26"/>
    </location>
</feature>
<dbReference type="InterPro" id="IPR036310">
    <property type="entry name" value="Smp-1-like_sf"/>
</dbReference>
<dbReference type="PANTHER" id="PTHR10183">
    <property type="entry name" value="CALPAIN"/>
    <property type="match status" value="1"/>
</dbReference>
<dbReference type="InterPro" id="IPR022684">
    <property type="entry name" value="Calpain_cysteine_protease"/>
</dbReference>
<reference evidence="6" key="2">
    <citation type="journal article" date="2021" name="Sci. Data">
        <title>Chromosome-scale genome sequencing, assembly and annotation of six genomes from subfamily Leishmaniinae.</title>
        <authorList>
            <person name="Almutairi H."/>
            <person name="Urbaniak M.D."/>
            <person name="Bates M.D."/>
            <person name="Jariyapan N."/>
            <person name="Kwakye-Nuako G."/>
            <person name="Thomaz Soccol V."/>
            <person name="Al-Salem W.S."/>
            <person name="Dillon R.J."/>
            <person name="Bates P.A."/>
            <person name="Gatherer D."/>
        </authorList>
    </citation>
    <scope>NUCLEOTIDE SEQUENCE [LARGE SCALE GENOMIC DNA]</scope>
</reference>
<dbReference type="PRINTS" id="PR00704">
    <property type="entry name" value="CALPAIN"/>
</dbReference>
<evidence type="ECO:0000256" key="1">
    <source>
        <dbReference type="PIRSR" id="PIRSR622684-1"/>
    </source>
</evidence>
<dbReference type="RefSeq" id="XP_067176248.1">
    <property type="nucleotide sequence ID" value="XM_067318969.1"/>
</dbReference>
<comment type="caution">
    <text evidence="5">The sequence shown here is derived from an EMBL/GenBank/DDBJ whole genome shotgun (WGS) entry which is preliminary data.</text>
</comment>